<name>A0A0R1KSZ0_9LACO</name>
<comment type="similarity">
    <text evidence="3">Belongs to the flavodoxin family.</text>
</comment>
<protein>
    <submittedName>
        <fullName evidence="9">Flavodoxin</fullName>
    </submittedName>
</protein>
<evidence type="ECO:0000256" key="3">
    <source>
        <dbReference type="ARBA" id="ARBA00005267"/>
    </source>
</evidence>
<feature type="domain" description="Flavodoxin-like" evidence="8">
    <location>
        <begin position="8"/>
        <end position="147"/>
    </location>
</feature>
<evidence type="ECO:0000256" key="7">
    <source>
        <dbReference type="ARBA" id="ARBA00022982"/>
    </source>
</evidence>
<evidence type="ECO:0000256" key="6">
    <source>
        <dbReference type="ARBA" id="ARBA00022643"/>
    </source>
</evidence>
<dbReference type="Pfam" id="PF00258">
    <property type="entry name" value="Flavodoxin_1"/>
    <property type="match status" value="1"/>
</dbReference>
<comment type="cofactor">
    <cofactor evidence="1">
        <name>FMN</name>
        <dbReference type="ChEBI" id="CHEBI:58210"/>
    </cofactor>
</comment>
<sequence>MVGKKMNILVTYTSMTGRNEKIAKHLVDYLEKHDADVTLEQMIETDAFALDSYDAVIVETYTYNDGEVPDEAQDFYDDLKDVDLNHTKFAVLGSSSKQHIHFGRAVDYFTMQLNSSNGEQVADSVKIDQDPDEDDFKRVDQLADYVLKSLK</sequence>
<comment type="caution">
    <text evidence="9">The sequence shown here is derived from an EMBL/GenBank/DDBJ whole genome shotgun (WGS) entry which is preliminary data.</text>
</comment>
<evidence type="ECO:0000256" key="2">
    <source>
        <dbReference type="ARBA" id="ARBA00003297"/>
    </source>
</evidence>
<keyword evidence="10" id="KW-1185">Reference proteome</keyword>
<gene>
    <name evidence="9" type="ORF">FC78_GL000977</name>
</gene>
<dbReference type="InterPro" id="IPR008254">
    <property type="entry name" value="Flavodoxin/NO_synth"/>
</dbReference>
<dbReference type="EMBL" id="AZDY01000029">
    <property type="protein sequence ID" value="KRK83972.1"/>
    <property type="molecule type" value="Genomic_DNA"/>
</dbReference>
<dbReference type="Gene3D" id="3.40.50.360">
    <property type="match status" value="1"/>
</dbReference>
<dbReference type="PATRIC" id="fig|1423788.3.peg.1004"/>
<accession>A0A0R1KSZ0</accession>
<organism evidence="9 10">
    <name type="scientific">Companilactobacillus bobalius DSM 19674</name>
    <dbReference type="NCBI Taxonomy" id="1423788"/>
    <lineage>
        <taxon>Bacteria</taxon>
        <taxon>Bacillati</taxon>
        <taxon>Bacillota</taxon>
        <taxon>Bacilli</taxon>
        <taxon>Lactobacillales</taxon>
        <taxon>Lactobacillaceae</taxon>
        <taxon>Companilactobacillus</taxon>
        <taxon>Companilactobacillus bobalius</taxon>
    </lineage>
</organism>
<dbReference type="SUPFAM" id="SSF52218">
    <property type="entry name" value="Flavoproteins"/>
    <property type="match status" value="1"/>
</dbReference>
<keyword evidence="4" id="KW-0813">Transport</keyword>
<dbReference type="Proteomes" id="UP000051515">
    <property type="component" value="Unassembled WGS sequence"/>
</dbReference>
<dbReference type="InterPro" id="IPR029039">
    <property type="entry name" value="Flavoprotein-like_sf"/>
</dbReference>
<comment type="function">
    <text evidence="2">Low-potential electron donor to a number of redox enzymes.</text>
</comment>
<dbReference type="GO" id="GO:0010181">
    <property type="term" value="F:FMN binding"/>
    <property type="evidence" value="ECO:0007669"/>
    <property type="project" value="InterPro"/>
</dbReference>
<evidence type="ECO:0000256" key="4">
    <source>
        <dbReference type="ARBA" id="ARBA00022448"/>
    </source>
</evidence>
<evidence type="ECO:0000256" key="5">
    <source>
        <dbReference type="ARBA" id="ARBA00022630"/>
    </source>
</evidence>
<dbReference type="InterPro" id="IPR050619">
    <property type="entry name" value="Flavodoxin"/>
</dbReference>
<keyword evidence="6" id="KW-0288">FMN</keyword>
<evidence type="ECO:0000259" key="8">
    <source>
        <dbReference type="PROSITE" id="PS50902"/>
    </source>
</evidence>
<dbReference type="PANTHER" id="PTHR42809:SF1">
    <property type="entry name" value="FLAVODOXIN 1"/>
    <property type="match status" value="1"/>
</dbReference>
<proteinExistence type="inferred from homology"/>
<evidence type="ECO:0000256" key="1">
    <source>
        <dbReference type="ARBA" id="ARBA00001917"/>
    </source>
</evidence>
<keyword evidence="5" id="KW-0285">Flavoprotein</keyword>
<reference evidence="9 10" key="1">
    <citation type="journal article" date="2015" name="Genome Announc.">
        <title>Expanding the biotechnology potential of lactobacilli through comparative genomics of 213 strains and associated genera.</title>
        <authorList>
            <person name="Sun Z."/>
            <person name="Harris H.M."/>
            <person name="McCann A."/>
            <person name="Guo C."/>
            <person name="Argimon S."/>
            <person name="Zhang W."/>
            <person name="Yang X."/>
            <person name="Jeffery I.B."/>
            <person name="Cooney J.C."/>
            <person name="Kagawa T.F."/>
            <person name="Liu W."/>
            <person name="Song Y."/>
            <person name="Salvetti E."/>
            <person name="Wrobel A."/>
            <person name="Rasinkangas P."/>
            <person name="Parkhill J."/>
            <person name="Rea M.C."/>
            <person name="O'Sullivan O."/>
            <person name="Ritari J."/>
            <person name="Douillard F.P."/>
            <person name="Paul Ross R."/>
            <person name="Yang R."/>
            <person name="Briner A.E."/>
            <person name="Felis G.E."/>
            <person name="de Vos W.M."/>
            <person name="Barrangou R."/>
            <person name="Klaenhammer T.R."/>
            <person name="Caufield P.W."/>
            <person name="Cui Y."/>
            <person name="Zhang H."/>
            <person name="O'Toole P.W."/>
        </authorList>
    </citation>
    <scope>NUCLEOTIDE SEQUENCE [LARGE SCALE GENOMIC DNA]</scope>
    <source>
        <strain evidence="9 10">DSM 19674</strain>
    </source>
</reference>
<dbReference type="STRING" id="1423788.FC78_GL000977"/>
<evidence type="ECO:0000313" key="10">
    <source>
        <dbReference type="Proteomes" id="UP000051515"/>
    </source>
</evidence>
<dbReference type="AlphaFoldDB" id="A0A0R1KSZ0"/>
<dbReference type="PANTHER" id="PTHR42809">
    <property type="entry name" value="FLAVODOXIN 2"/>
    <property type="match status" value="1"/>
</dbReference>
<evidence type="ECO:0000313" key="9">
    <source>
        <dbReference type="EMBL" id="KRK83972.1"/>
    </source>
</evidence>
<keyword evidence="7" id="KW-0249">Electron transport</keyword>
<dbReference type="GO" id="GO:0016651">
    <property type="term" value="F:oxidoreductase activity, acting on NAD(P)H"/>
    <property type="evidence" value="ECO:0007669"/>
    <property type="project" value="UniProtKB-ARBA"/>
</dbReference>
<dbReference type="PROSITE" id="PS50902">
    <property type="entry name" value="FLAVODOXIN_LIKE"/>
    <property type="match status" value="1"/>
</dbReference>